<dbReference type="SUPFAM" id="SSF48403">
    <property type="entry name" value="Ankyrin repeat"/>
    <property type="match status" value="2"/>
</dbReference>
<feature type="repeat" description="ANK" evidence="3">
    <location>
        <begin position="159"/>
        <end position="191"/>
    </location>
</feature>
<dbReference type="Proteomes" id="UP000193920">
    <property type="component" value="Unassembled WGS sequence"/>
</dbReference>
<dbReference type="Pfam" id="PF12796">
    <property type="entry name" value="Ank_2"/>
    <property type="match status" value="3"/>
</dbReference>
<name>A0A1Y2EXU0_9FUNG</name>
<keyword evidence="5" id="KW-1185">Reference proteome</keyword>
<dbReference type="SMART" id="SM00248">
    <property type="entry name" value="ANK"/>
    <property type="match status" value="7"/>
</dbReference>
<dbReference type="Pfam" id="PF13857">
    <property type="entry name" value="Ank_5"/>
    <property type="match status" value="1"/>
</dbReference>
<dbReference type="InterPro" id="IPR002110">
    <property type="entry name" value="Ankyrin_rpt"/>
</dbReference>
<protein>
    <submittedName>
        <fullName evidence="4">Ankyrin</fullName>
    </submittedName>
</protein>
<dbReference type="PANTHER" id="PTHR24198:SF165">
    <property type="entry name" value="ANKYRIN REPEAT-CONTAINING PROTEIN-RELATED"/>
    <property type="match status" value="1"/>
</dbReference>
<gene>
    <name evidence="4" type="ORF">LY90DRAFT_308984</name>
</gene>
<dbReference type="STRING" id="1754190.A0A1Y2EXU0"/>
<dbReference type="AlphaFoldDB" id="A0A1Y2EXU0"/>
<keyword evidence="1" id="KW-0677">Repeat</keyword>
<dbReference type="Gene3D" id="1.25.40.20">
    <property type="entry name" value="Ankyrin repeat-containing domain"/>
    <property type="match status" value="1"/>
</dbReference>
<comment type="caution">
    <text evidence="4">The sequence shown here is derived from an EMBL/GenBank/DDBJ whole genome shotgun (WGS) entry which is preliminary data.</text>
</comment>
<accession>A0A1Y2EXU0</accession>
<proteinExistence type="predicted"/>
<evidence type="ECO:0000256" key="3">
    <source>
        <dbReference type="PROSITE-ProRule" id="PRU00023"/>
    </source>
</evidence>
<dbReference type="OrthoDB" id="4772757at2759"/>
<dbReference type="PROSITE" id="PS50297">
    <property type="entry name" value="ANK_REP_REGION"/>
    <property type="match status" value="2"/>
</dbReference>
<dbReference type="InterPro" id="IPR036770">
    <property type="entry name" value="Ankyrin_rpt-contain_sf"/>
</dbReference>
<dbReference type="EMBL" id="MCOG01000022">
    <property type="protein sequence ID" value="ORY76432.1"/>
    <property type="molecule type" value="Genomic_DNA"/>
</dbReference>
<evidence type="ECO:0000313" key="5">
    <source>
        <dbReference type="Proteomes" id="UP000193920"/>
    </source>
</evidence>
<evidence type="ECO:0000313" key="4">
    <source>
        <dbReference type="EMBL" id="ORY76432.1"/>
    </source>
</evidence>
<feature type="non-terminal residue" evidence="4">
    <location>
        <position position="290"/>
    </location>
</feature>
<reference evidence="4 5" key="1">
    <citation type="submission" date="2016-08" db="EMBL/GenBank/DDBJ databases">
        <title>A Parts List for Fungal Cellulosomes Revealed by Comparative Genomics.</title>
        <authorList>
            <consortium name="DOE Joint Genome Institute"/>
            <person name="Haitjema C.H."/>
            <person name="Gilmore S.P."/>
            <person name="Henske J.K."/>
            <person name="Solomon K.V."/>
            <person name="De Groot R."/>
            <person name="Kuo A."/>
            <person name="Mondo S.J."/>
            <person name="Salamov A.A."/>
            <person name="Labutti K."/>
            <person name="Zhao Z."/>
            <person name="Chiniquy J."/>
            <person name="Barry K."/>
            <person name="Brewer H.M."/>
            <person name="Purvine S.O."/>
            <person name="Wright A.T."/>
            <person name="Boxma B."/>
            <person name="Van Alen T."/>
            <person name="Hackstein J.H."/>
            <person name="Baker S.E."/>
            <person name="Grigoriev I.V."/>
            <person name="O'Malley M.A."/>
        </authorList>
    </citation>
    <scope>NUCLEOTIDE SEQUENCE [LARGE SCALE GENOMIC DNA]</scope>
    <source>
        <strain evidence="4 5">G1</strain>
    </source>
</reference>
<dbReference type="PROSITE" id="PS50088">
    <property type="entry name" value="ANK_REPEAT"/>
    <property type="match status" value="2"/>
</dbReference>
<evidence type="ECO:0000256" key="1">
    <source>
        <dbReference type="ARBA" id="ARBA00022737"/>
    </source>
</evidence>
<dbReference type="PANTHER" id="PTHR24198">
    <property type="entry name" value="ANKYRIN REPEAT AND PROTEIN KINASE DOMAIN-CONTAINING PROTEIN"/>
    <property type="match status" value="1"/>
</dbReference>
<sequence length="290" mass="32961">EIFNYLLDHGADSNATNKNGVPLLSLAIHKNDVEVIKSLLNNHVNIYNLDTNGISPFMKAVNKNYSDIVEFDITLINNNPLPPNPRNVFNGNSPLIKAIKHNNFEMVYSLLKYCKSNHVNLNIVDVYGNTPLIISYMRGYEEIFRILVEYVDINQRDIQGNTILHYAVEKKDLKTIKCLLSVGADVNALNKLGVTVLDRAISKGEYNIVKYLLLNDSINVNQRNKNWEIPLITVINDSHYSQVEKECIVEKLIEKGTNINLVDKNNKFALFYAIQNNNFVIVRILLENGA</sequence>
<feature type="repeat" description="ANK" evidence="3">
    <location>
        <begin position="265"/>
        <end position="290"/>
    </location>
</feature>
<keyword evidence="2 3" id="KW-0040">ANK repeat</keyword>
<evidence type="ECO:0000256" key="2">
    <source>
        <dbReference type="ARBA" id="ARBA00023043"/>
    </source>
</evidence>
<organism evidence="4 5">
    <name type="scientific">Neocallimastix californiae</name>
    <dbReference type="NCBI Taxonomy" id="1754190"/>
    <lineage>
        <taxon>Eukaryota</taxon>
        <taxon>Fungi</taxon>
        <taxon>Fungi incertae sedis</taxon>
        <taxon>Chytridiomycota</taxon>
        <taxon>Chytridiomycota incertae sedis</taxon>
        <taxon>Neocallimastigomycetes</taxon>
        <taxon>Neocallimastigales</taxon>
        <taxon>Neocallimastigaceae</taxon>
        <taxon>Neocallimastix</taxon>
    </lineage>
</organism>
<feature type="non-terminal residue" evidence="4">
    <location>
        <position position="1"/>
    </location>
</feature>